<keyword evidence="2" id="KW-1185">Reference proteome</keyword>
<dbReference type="AlphaFoldDB" id="A0A6J8CDT4"/>
<evidence type="ECO:0000313" key="1">
    <source>
        <dbReference type="EMBL" id="CAC5393399.1"/>
    </source>
</evidence>
<organism evidence="1 2">
    <name type="scientific">Mytilus coruscus</name>
    <name type="common">Sea mussel</name>
    <dbReference type="NCBI Taxonomy" id="42192"/>
    <lineage>
        <taxon>Eukaryota</taxon>
        <taxon>Metazoa</taxon>
        <taxon>Spiralia</taxon>
        <taxon>Lophotrochozoa</taxon>
        <taxon>Mollusca</taxon>
        <taxon>Bivalvia</taxon>
        <taxon>Autobranchia</taxon>
        <taxon>Pteriomorphia</taxon>
        <taxon>Mytilida</taxon>
        <taxon>Mytiloidea</taxon>
        <taxon>Mytilidae</taxon>
        <taxon>Mytilinae</taxon>
        <taxon>Mytilus</taxon>
    </lineage>
</organism>
<protein>
    <submittedName>
        <fullName evidence="1">Uncharacterized protein</fullName>
    </submittedName>
</protein>
<dbReference type="OrthoDB" id="10437657at2759"/>
<name>A0A6J8CDT4_MYTCO</name>
<gene>
    <name evidence="1" type="ORF">MCOR_28268</name>
</gene>
<dbReference type="Proteomes" id="UP000507470">
    <property type="component" value="Unassembled WGS sequence"/>
</dbReference>
<reference evidence="1 2" key="1">
    <citation type="submission" date="2020-06" db="EMBL/GenBank/DDBJ databases">
        <authorList>
            <person name="Li R."/>
            <person name="Bekaert M."/>
        </authorList>
    </citation>
    <scope>NUCLEOTIDE SEQUENCE [LARGE SCALE GENOMIC DNA]</scope>
    <source>
        <strain evidence="2">wild</strain>
    </source>
</reference>
<evidence type="ECO:0000313" key="2">
    <source>
        <dbReference type="Proteomes" id="UP000507470"/>
    </source>
</evidence>
<proteinExistence type="predicted"/>
<dbReference type="EMBL" id="CACVKT020005176">
    <property type="protein sequence ID" value="CAC5393399.1"/>
    <property type="molecule type" value="Genomic_DNA"/>
</dbReference>
<accession>A0A6J8CDT4</accession>
<sequence length="218" mass="24895">MDDCEVIKPNEIKKKISNRKYEVKDAITKEALNLVGVMEEQELLTRKHTLDEVLETQDPASVFSTVEKINSDIPRKSALEIKPPEMIFIEPTEFFYERSLGIDESIKYSGYAKILDITNYNGDILLSDDKFQIRQIKRNGQFENLSPSITNDNLQFNGIHATDNNEIILGFTNSTRSSAGIIELTDMKFNMSYTQDISIMRRVEGSSKALFTLPKKDN</sequence>